<evidence type="ECO:0000256" key="7">
    <source>
        <dbReference type="RuleBase" id="RU363032"/>
    </source>
</evidence>
<dbReference type="Pfam" id="PF00528">
    <property type="entry name" value="BPD_transp_1"/>
    <property type="match status" value="1"/>
</dbReference>
<dbReference type="CDD" id="cd06261">
    <property type="entry name" value="TM_PBP2"/>
    <property type="match status" value="1"/>
</dbReference>
<name>A0A3G9JCH1_9BACL</name>
<dbReference type="PANTHER" id="PTHR43163:SF6">
    <property type="entry name" value="DIPEPTIDE TRANSPORT SYSTEM PERMEASE PROTEIN DPPB-RELATED"/>
    <property type="match status" value="1"/>
</dbReference>
<gene>
    <name evidence="8" type="primary">oppB_1</name>
    <name evidence="8" type="ORF">Back11_22690</name>
</gene>
<evidence type="ECO:0000256" key="2">
    <source>
        <dbReference type="ARBA" id="ARBA00022448"/>
    </source>
</evidence>
<reference evidence="8 9" key="1">
    <citation type="submission" date="2018-11" db="EMBL/GenBank/DDBJ databases">
        <title>Complete genome sequence of Paenibacillus baekrokdamisoli strain KCTC 33723.</title>
        <authorList>
            <person name="Kang S.W."/>
            <person name="Lee K.C."/>
            <person name="Kim K.K."/>
            <person name="Kim J.S."/>
            <person name="Kim D.S."/>
            <person name="Ko S.H."/>
            <person name="Yang S.H."/>
            <person name="Lee J.S."/>
        </authorList>
    </citation>
    <scope>NUCLEOTIDE SEQUENCE [LARGE SCALE GENOMIC DNA]</scope>
    <source>
        <strain evidence="8 9">KCTC 33723</strain>
    </source>
</reference>
<dbReference type="Proteomes" id="UP000275368">
    <property type="component" value="Chromosome"/>
</dbReference>
<sequence length="311" mass="33921">MVRYLGGKFINIIVSLLILATATFFLMKAVPGDPFTQEKAIPPEIKANIMAHYGLDKPIGEQYIIYMKNLFQLNLGESMKSQNRTVSSIITDSFGTSFKIGFVAVIVSIIIGIYLGMMAALKHRKLIDNGAMTLAVIGISVPNFVIGAMIQYLLAVQFPIFKVAGLEGPMDYVLPTIALSTLPIAFIARLTRSTMLEVLTSDYIRTAKAKGLKPSAILWQHGLRNGILPVVTYLGPMTANIITGSVVVEQIFGLPGLGAHFVESITNRDYTLIMGITIFYAVILMAARFVTDLAYILIDPRIKLSGGIVKS</sequence>
<dbReference type="Gene3D" id="1.10.3720.10">
    <property type="entry name" value="MetI-like"/>
    <property type="match status" value="1"/>
</dbReference>
<keyword evidence="4 7" id="KW-0812">Transmembrane</keyword>
<dbReference type="PROSITE" id="PS50928">
    <property type="entry name" value="ABC_TM1"/>
    <property type="match status" value="1"/>
</dbReference>
<dbReference type="RefSeq" id="WP_125656577.1">
    <property type="nucleotide sequence ID" value="NZ_AP019308.1"/>
</dbReference>
<keyword evidence="5 7" id="KW-1133">Transmembrane helix</keyword>
<evidence type="ECO:0000313" key="8">
    <source>
        <dbReference type="EMBL" id="BBH20924.1"/>
    </source>
</evidence>
<dbReference type="PANTHER" id="PTHR43163">
    <property type="entry name" value="DIPEPTIDE TRANSPORT SYSTEM PERMEASE PROTEIN DPPB-RELATED"/>
    <property type="match status" value="1"/>
</dbReference>
<dbReference type="AlphaFoldDB" id="A0A3G9JCH1"/>
<keyword evidence="9" id="KW-1185">Reference proteome</keyword>
<dbReference type="SUPFAM" id="SSF161098">
    <property type="entry name" value="MetI-like"/>
    <property type="match status" value="1"/>
</dbReference>
<feature type="transmembrane region" description="Helical" evidence="7">
    <location>
        <begin position="100"/>
        <end position="121"/>
    </location>
</feature>
<dbReference type="KEGG" id="pbk:Back11_22690"/>
<feature type="transmembrane region" description="Helical" evidence="7">
    <location>
        <begin position="172"/>
        <end position="191"/>
    </location>
</feature>
<comment type="similarity">
    <text evidence="7">Belongs to the binding-protein-dependent transport system permease family.</text>
</comment>
<proteinExistence type="inferred from homology"/>
<evidence type="ECO:0000256" key="5">
    <source>
        <dbReference type="ARBA" id="ARBA00022989"/>
    </source>
</evidence>
<evidence type="ECO:0000256" key="1">
    <source>
        <dbReference type="ARBA" id="ARBA00004651"/>
    </source>
</evidence>
<evidence type="ECO:0000256" key="3">
    <source>
        <dbReference type="ARBA" id="ARBA00022475"/>
    </source>
</evidence>
<dbReference type="InterPro" id="IPR035906">
    <property type="entry name" value="MetI-like_sf"/>
</dbReference>
<dbReference type="GO" id="GO:0005886">
    <property type="term" value="C:plasma membrane"/>
    <property type="evidence" value="ECO:0007669"/>
    <property type="project" value="UniProtKB-SubCell"/>
</dbReference>
<dbReference type="Pfam" id="PF19300">
    <property type="entry name" value="BPD_transp_1_N"/>
    <property type="match status" value="1"/>
</dbReference>
<protein>
    <submittedName>
        <fullName evidence="8">Oligopeptide transport system permease protein OppB</fullName>
    </submittedName>
</protein>
<evidence type="ECO:0000256" key="6">
    <source>
        <dbReference type="ARBA" id="ARBA00023136"/>
    </source>
</evidence>
<evidence type="ECO:0000256" key="4">
    <source>
        <dbReference type="ARBA" id="ARBA00022692"/>
    </source>
</evidence>
<feature type="transmembrane region" description="Helical" evidence="7">
    <location>
        <begin position="272"/>
        <end position="298"/>
    </location>
</feature>
<organism evidence="8 9">
    <name type="scientific">Paenibacillus baekrokdamisoli</name>
    <dbReference type="NCBI Taxonomy" id="1712516"/>
    <lineage>
        <taxon>Bacteria</taxon>
        <taxon>Bacillati</taxon>
        <taxon>Bacillota</taxon>
        <taxon>Bacilli</taxon>
        <taxon>Bacillales</taxon>
        <taxon>Paenibacillaceae</taxon>
        <taxon>Paenibacillus</taxon>
    </lineage>
</organism>
<dbReference type="InterPro" id="IPR000515">
    <property type="entry name" value="MetI-like"/>
</dbReference>
<comment type="subcellular location">
    <subcellularLocation>
        <location evidence="1 7">Cell membrane</location>
        <topology evidence="1 7">Multi-pass membrane protein</topology>
    </subcellularLocation>
</comment>
<dbReference type="EMBL" id="AP019308">
    <property type="protein sequence ID" value="BBH20924.1"/>
    <property type="molecule type" value="Genomic_DNA"/>
</dbReference>
<keyword evidence="3" id="KW-1003">Cell membrane</keyword>
<feature type="transmembrane region" description="Helical" evidence="7">
    <location>
        <begin position="133"/>
        <end position="160"/>
    </location>
</feature>
<evidence type="ECO:0000313" key="9">
    <source>
        <dbReference type="Proteomes" id="UP000275368"/>
    </source>
</evidence>
<dbReference type="InterPro" id="IPR045621">
    <property type="entry name" value="BPD_transp_1_N"/>
</dbReference>
<keyword evidence="2 7" id="KW-0813">Transport</keyword>
<accession>A0A3G9JCH1</accession>
<keyword evidence="6 7" id="KW-0472">Membrane</keyword>
<dbReference type="GO" id="GO:0055085">
    <property type="term" value="P:transmembrane transport"/>
    <property type="evidence" value="ECO:0007669"/>
    <property type="project" value="InterPro"/>
</dbReference>
<feature type="transmembrane region" description="Helical" evidence="7">
    <location>
        <begin position="9"/>
        <end position="27"/>
    </location>
</feature>
<dbReference type="OrthoDB" id="24153at2"/>